<gene>
    <name evidence="3" type="ORF">THAOC_31010</name>
</gene>
<evidence type="ECO:0000313" key="3">
    <source>
        <dbReference type="EMBL" id="EJK50059.1"/>
    </source>
</evidence>
<keyword evidence="2" id="KW-0732">Signal</keyword>
<protein>
    <recommendedName>
        <fullName evidence="5">RxLR effector protein</fullName>
    </recommendedName>
</protein>
<dbReference type="EMBL" id="AGNL01044222">
    <property type="protein sequence ID" value="EJK50059.1"/>
    <property type="molecule type" value="Genomic_DNA"/>
</dbReference>
<sequence>MKLVMASIALLCASVNRGAVVSPLDVRLLGVASVAEEHMRAYASSAQGHKESSSVPMSFPDETRDSELRDRRR</sequence>
<dbReference type="AlphaFoldDB" id="K0RCR4"/>
<evidence type="ECO:0000256" key="1">
    <source>
        <dbReference type="SAM" id="MobiDB-lite"/>
    </source>
</evidence>
<comment type="caution">
    <text evidence="3">The sequence shown here is derived from an EMBL/GenBank/DDBJ whole genome shotgun (WGS) entry which is preliminary data.</text>
</comment>
<feature type="signal peptide" evidence="2">
    <location>
        <begin position="1"/>
        <end position="18"/>
    </location>
</feature>
<evidence type="ECO:0008006" key="5">
    <source>
        <dbReference type="Google" id="ProtNLM"/>
    </source>
</evidence>
<organism evidence="3 4">
    <name type="scientific">Thalassiosira oceanica</name>
    <name type="common">Marine diatom</name>
    <dbReference type="NCBI Taxonomy" id="159749"/>
    <lineage>
        <taxon>Eukaryota</taxon>
        <taxon>Sar</taxon>
        <taxon>Stramenopiles</taxon>
        <taxon>Ochrophyta</taxon>
        <taxon>Bacillariophyta</taxon>
        <taxon>Coscinodiscophyceae</taxon>
        <taxon>Thalassiosirophycidae</taxon>
        <taxon>Thalassiosirales</taxon>
        <taxon>Thalassiosiraceae</taxon>
        <taxon>Thalassiosira</taxon>
    </lineage>
</organism>
<accession>K0RCR4</accession>
<feature type="chain" id="PRO_5003836894" description="RxLR effector protein" evidence="2">
    <location>
        <begin position="19"/>
        <end position="73"/>
    </location>
</feature>
<keyword evidence="4" id="KW-1185">Reference proteome</keyword>
<dbReference type="Proteomes" id="UP000266841">
    <property type="component" value="Unassembled WGS sequence"/>
</dbReference>
<proteinExistence type="predicted"/>
<feature type="region of interest" description="Disordered" evidence="1">
    <location>
        <begin position="41"/>
        <end position="73"/>
    </location>
</feature>
<evidence type="ECO:0000313" key="4">
    <source>
        <dbReference type="Proteomes" id="UP000266841"/>
    </source>
</evidence>
<name>K0RCR4_THAOC</name>
<reference evidence="3 4" key="1">
    <citation type="journal article" date="2012" name="Genome Biol.">
        <title>Genome and low-iron response of an oceanic diatom adapted to chronic iron limitation.</title>
        <authorList>
            <person name="Lommer M."/>
            <person name="Specht M."/>
            <person name="Roy A.S."/>
            <person name="Kraemer L."/>
            <person name="Andreson R."/>
            <person name="Gutowska M.A."/>
            <person name="Wolf J."/>
            <person name="Bergner S.V."/>
            <person name="Schilhabel M.B."/>
            <person name="Klostermeier U.C."/>
            <person name="Beiko R.G."/>
            <person name="Rosenstiel P."/>
            <person name="Hippler M."/>
            <person name="Laroche J."/>
        </authorList>
    </citation>
    <scope>NUCLEOTIDE SEQUENCE [LARGE SCALE GENOMIC DNA]</scope>
    <source>
        <strain evidence="3 4">CCMP1005</strain>
    </source>
</reference>
<evidence type="ECO:0000256" key="2">
    <source>
        <dbReference type="SAM" id="SignalP"/>
    </source>
</evidence>
<feature type="compositionally biased region" description="Basic and acidic residues" evidence="1">
    <location>
        <begin position="61"/>
        <end position="73"/>
    </location>
</feature>